<gene>
    <name evidence="2" type="ORF">BG845_01177</name>
</gene>
<feature type="region of interest" description="Disordered" evidence="1">
    <location>
        <begin position="55"/>
        <end position="106"/>
    </location>
</feature>
<evidence type="ECO:0000313" key="3">
    <source>
        <dbReference type="Proteomes" id="UP000194360"/>
    </source>
</evidence>
<dbReference type="EMBL" id="MIGB01000004">
    <property type="protein sequence ID" value="OSY42935.1"/>
    <property type="molecule type" value="Genomic_DNA"/>
</dbReference>
<sequence>MKRRYPHLLIYEQIVAERLFDPVKEAQMARHRDDNGDGIPDHMQIAATESAELPDGHDYVYTDPAHDPAWPHITDHTDDTAPDCFPDTWSSEPTERDQAAIDAGNA</sequence>
<name>A0A1Y2N636_PSEAH</name>
<evidence type="ECO:0000256" key="1">
    <source>
        <dbReference type="SAM" id="MobiDB-lite"/>
    </source>
</evidence>
<dbReference type="AlphaFoldDB" id="A0A1Y2N636"/>
<proteinExistence type="predicted"/>
<accession>A0A1Y2N636</accession>
<feature type="compositionally biased region" description="Basic and acidic residues" evidence="1">
    <location>
        <begin position="55"/>
        <end position="66"/>
    </location>
</feature>
<dbReference type="STRING" id="2074.BG845_01177"/>
<evidence type="ECO:0000313" key="2">
    <source>
        <dbReference type="EMBL" id="OSY42935.1"/>
    </source>
</evidence>
<dbReference type="OrthoDB" id="9931990at2"/>
<comment type="caution">
    <text evidence="2">The sequence shown here is derived from an EMBL/GenBank/DDBJ whole genome shotgun (WGS) entry which is preliminary data.</text>
</comment>
<organism evidence="2 3">
    <name type="scientific">Pseudonocardia autotrophica</name>
    <name type="common">Amycolata autotrophica</name>
    <name type="synonym">Nocardia autotrophica</name>
    <dbReference type="NCBI Taxonomy" id="2074"/>
    <lineage>
        <taxon>Bacteria</taxon>
        <taxon>Bacillati</taxon>
        <taxon>Actinomycetota</taxon>
        <taxon>Actinomycetes</taxon>
        <taxon>Pseudonocardiales</taxon>
        <taxon>Pseudonocardiaceae</taxon>
        <taxon>Pseudonocardia</taxon>
    </lineage>
</organism>
<dbReference type="RefSeq" id="WP_158092081.1">
    <property type="nucleotide sequence ID" value="NZ_AP018920.1"/>
</dbReference>
<protein>
    <submittedName>
        <fullName evidence="2">Uncharacterized protein</fullName>
    </submittedName>
</protein>
<dbReference type="Proteomes" id="UP000194360">
    <property type="component" value="Unassembled WGS sequence"/>
</dbReference>
<reference evidence="2 3" key="1">
    <citation type="submission" date="2016-09" db="EMBL/GenBank/DDBJ databases">
        <title>Pseudonocardia autotrophica DSM535, a candidate organism with high potential of specific P450 cytochromes.</title>
        <authorList>
            <person name="Grumaz C."/>
            <person name="Vainshtein Y."/>
            <person name="Kirstahler P."/>
            <person name="Sohn K."/>
        </authorList>
    </citation>
    <scope>NUCLEOTIDE SEQUENCE [LARGE SCALE GENOMIC DNA]</scope>
    <source>
        <strain evidence="2 3">DSM 535</strain>
    </source>
</reference>
<keyword evidence="3" id="KW-1185">Reference proteome</keyword>